<evidence type="ECO:0000256" key="3">
    <source>
        <dbReference type="ARBA" id="ARBA00023125"/>
    </source>
</evidence>
<protein>
    <submittedName>
        <fullName evidence="6">HTH-type transcriptional activator CmpR</fullName>
    </submittedName>
</protein>
<dbReference type="EMBL" id="CP085144">
    <property type="protein sequence ID" value="UOA14983.1"/>
    <property type="molecule type" value="Genomic_DNA"/>
</dbReference>
<feature type="domain" description="HTH lysR-type" evidence="5">
    <location>
        <begin position="1"/>
        <end position="58"/>
    </location>
</feature>
<organism evidence="6 7">
    <name type="scientific">Sulfitobacter dubius</name>
    <dbReference type="NCBI Taxonomy" id="218673"/>
    <lineage>
        <taxon>Bacteria</taxon>
        <taxon>Pseudomonadati</taxon>
        <taxon>Pseudomonadota</taxon>
        <taxon>Alphaproteobacteria</taxon>
        <taxon>Rhodobacterales</taxon>
        <taxon>Roseobacteraceae</taxon>
        <taxon>Sulfitobacter</taxon>
    </lineage>
</organism>
<dbReference type="RefSeq" id="WP_243260661.1">
    <property type="nucleotide sequence ID" value="NZ_CP085144.1"/>
</dbReference>
<dbReference type="SUPFAM" id="SSF53850">
    <property type="entry name" value="Periplasmic binding protein-like II"/>
    <property type="match status" value="1"/>
</dbReference>
<reference evidence="7" key="1">
    <citation type="journal article" date="2022" name="Microorganisms">
        <title>Beyond the ABCs#Discovery of Three New Plasmid Types in Rhodobacterales (RepQ, RepY, RepW).</title>
        <authorList>
            <person name="Freese H.M."/>
            <person name="Ringel V."/>
            <person name="Overmann J."/>
            <person name="Petersen J."/>
        </authorList>
    </citation>
    <scope>NUCLEOTIDE SEQUENCE [LARGE SCALE GENOMIC DNA]</scope>
    <source>
        <strain evidence="7">DSM 109990</strain>
    </source>
</reference>
<proteinExistence type="inferred from homology"/>
<sequence>MDTRFLLTLLSVVDAGSFASAARRENLTPAAVAQRIRSLEAALGMPLIVRSGQQVAPTQNCLSILPRLKKIAHDVAHIAADFDQNGVSGPIRLGAISTALSDRVPQVLSRFASQAPAATLNVTPGTSKELYASLLDEELDAAFLVRPPFKTSKSITCVGVETQPIVMITQAADTRSPETIIAQDKALIYDPGSWGGRIAMAWIKEHIPHERVLCELDAVEAIAIAVGHGIGYSIIPAWAGLTELASVKRINLAQIGQSRELVLAHRRLNAQTLQLLGAQR</sequence>
<evidence type="ECO:0000313" key="7">
    <source>
        <dbReference type="Proteomes" id="UP000831019"/>
    </source>
</evidence>
<dbReference type="Gene3D" id="1.10.10.10">
    <property type="entry name" value="Winged helix-like DNA-binding domain superfamily/Winged helix DNA-binding domain"/>
    <property type="match status" value="1"/>
</dbReference>
<dbReference type="InterPro" id="IPR036390">
    <property type="entry name" value="WH_DNA-bd_sf"/>
</dbReference>
<dbReference type="PANTHER" id="PTHR30126">
    <property type="entry name" value="HTH-TYPE TRANSCRIPTIONAL REGULATOR"/>
    <property type="match status" value="1"/>
</dbReference>
<dbReference type="Pfam" id="PF00126">
    <property type="entry name" value="HTH_1"/>
    <property type="match status" value="1"/>
</dbReference>
<dbReference type="SUPFAM" id="SSF46785">
    <property type="entry name" value="Winged helix' DNA-binding domain"/>
    <property type="match status" value="1"/>
</dbReference>
<dbReference type="PANTHER" id="PTHR30126:SF94">
    <property type="entry name" value="LYSR FAMILY TRANSCRIPTIONAL REGULATOR"/>
    <property type="match status" value="1"/>
</dbReference>
<dbReference type="Gene3D" id="3.40.190.10">
    <property type="entry name" value="Periplasmic binding protein-like II"/>
    <property type="match status" value="2"/>
</dbReference>
<accession>A0ABY3ZKA5</accession>
<evidence type="ECO:0000313" key="6">
    <source>
        <dbReference type="EMBL" id="UOA14983.1"/>
    </source>
</evidence>
<evidence type="ECO:0000256" key="2">
    <source>
        <dbReference type="ARBA" id="ARBA00023015"/>
    </source>
</evidence>
<comment type="similarity">
    <text evidence="1">Belongs to the LysR transcriptional regulatory family.</text>
</comment>
<keyword evidence="4" id="KW-0804">Transcription</keyword>
<gene>
    <name evidence="6" type="primary">cmpR_2</name>
    <name evidence="6" type="ORF">DSM109990_01802</name>
</gene>
<keyword evidence="2" id="KW-0805">Transcription regulation</keyword>
<keyword evidence="3" id="KW-0238">DNA-binding</keyword>
<dbReference type="InterPro" id="IPR000847">
    <property type="entry name" value="LysR_HTH_N"/>
</dbReference>
<evidence type="ECO:0000259" key="5">
    <source>
        <dbReference type="PROSITE" id="PS50931"/>
    </source>
</evidence>
<keyword evidence="7" id="KW-1185">Reference proteome</keyword>
<dbReference type="InterPro" id="IPR005119">
    <property type="entry name" value="LysR_subst-bd"/>
</dbReference>
<dbReference type="Proteomes" id="UP000831019">
    <property type="component" value="Chromosome"/>
</dbReference>
<dbReference type="Pfam" id="PF03466">
    <property type="entry name" value="LysR_substrate"/>
    <property type="match status" value="1"/>
</dbReference>
<evidence type="ECO:0000256" key="4">
    <source>
        <dbReference type="ARBA" id="ARBA00023163"/>
    </source>
</evidence>
<dbReference type="InterPro" id="IPR036388">
    <property type="entry name" value="WH-like_DNA-bd_sf"/>
</dbReference>
<evidence type="ECO:0000256" key="1">
    <source>
        <dbReference type="ARBA" id="ARBA00009437"/>
    </source>
</evidence>
<name>A0ABY3ZKA5_9RHOB</name>
<dbReference type="PROSITE" id="PS50931">
    <property type="entry name" value="HTH_LYSR"/>
    <property type="match status" value="1"/>
</dbReference>